<dbReference type="Proteomes" id="UP001589748">
    <property type="component" value="Unassembled WGS sequence"/>
</dbReference>
<gene>
    <name evidence="2" type="ORF">ACFFVI_00760</name>
</gene>
<evidence type="ECO:0000313" key="2">
    <source>
        <dbReference type="EMBL" id="MFB9375488.1"/>
    </source>
</evidence>
<dbReference type="RefSeq" id="WP_380136242.1">
    <property type="nucleotide sequence ID" value="NZ_JBHLUI010000006.1"/>
</dbReference>
<organism evidence="2 3">
    <name type="scientific">Kineococcus gynurae</name>
    <dbReference type="NCBI Taxonomy" id="452979"/>
    <lineage>
        <taxon>Bacteria</taxon>
        <taxon>Bacillati</taxon>
        <taxon>Actinomycetota</taxon>
        <taxon>Actinomycetes</taxon>
        <taxon>Kineosporiales</taxon>
        <taxon>Kineosporiaceae</taxon>
        <taxon>Kineococcus</taxon>
    </lineage>
</organism>
<evidence type="ECO:0000313" key="3">
    <source>
        <dbReference type="Proteomes" id="UP001589748"/>
    </source>
</evidence>
<accession>A0ABV5LN71</accession>
<reference evidence="2 3" key="1">
    <citation type="submission" date="2024-09" db="EMBL/GenBank/DDBJ databases">
        <authorList>
            <person name="Sun Q."/>
            <person name="Mori K."/>
        </authorList>
    </citation>
    <scope>NUCLEOTIDE SEQUENCE [LARGE SCALE GENOMIC DNA]</scope>
    <source>
        <strain evidence="2 3">TISTR 1856</strain>
    </source>
</reference>
<name>A0ABV5LN71_9ACTN</name>
<dbReference type="EMBL" id="JBHMDM010000001">
    <property type="protein sequence ID" value="MFB9375488.1"/>
    <property type="molecule type" value="Genomic_DNA"/>
</dbReference>
<feature type="region of interest" description="Disordered" evidence="1">
    <location>
        <begin position="34"/>
        <end position="55"/>
    </location>
</feature>
<sequence length="82" mass="8909">MTHDDLLAALLLLLVLALGPLAARWGADTRTSRAWTDGTDVTRPGAPDRPARKPLRLPALRSRLAAAAARSRGRESWWGETP</sequence>
<keyword evidence="3" id="KW-1185">Reference proteome</keyword>
<protein>
    <submittedName>
        <fullName evidence="2">Uncharacterized protein</fullName>
    </submittedName>
</protein>
<proteinExistence type="predicted"/>
<evidence type="ECO:0000256" key="1">
    <source>
        <dbReference type="SAM" id="MobiDB-lite"/>
    </source>
</evidence>
<comment type="caution">
    <text evidence="2">The sequence shown here is derived from an EMBL/GenBank/DDBJ whole genome shotgun (WGS) entry which is preliminary data.</text>
</comment>